<proteinExistence type="predicted"/>
<comment type="caution">
    <text evidence="1">The sequence shown here is derived from an EMBL/GenBank/DDBJ whole genome shotgun (WGS) entry which is preliminary data.</text>
</comment>
<dbReference type="Proteomes" id="UP000606194">
    <property type="component" value="Unassembled WGS sequence"/>
</dbReference>
<dbReference type="RefSeq" id="WP_190154186.1">
    <property type="nucleotide sequence ID" value="NZ_BMTL01000057.1"/>
</dbReference>
<reference evidence="1" key="1">
    <citation type="journal article" date="2014" name="Int. J. Syst. Evol. Microbiol.">
        <title>Complete genome sequence of Corynebacterium casei LMG S-19264T (=DSM 44701T), isolated from a smear-ripened cheese.</title>
        <authorList>
            <consortium name="US DOE Joint Genome Institute (JGI-PGF)"/>
            <person name="Walter F."/>
            <person name="Albersmeier A."/>
            <person name="Kalinowski J."/>
            <person name="Ruckert C."/>
        </authorList>
    </citation>
    <scope>NUCLEOTIDE SEQUENCE</scope>
    <source>
        <strain evidence="1">JCM 4386</strain>
    </source>
</reference>
<accession>A0A918GD25</accession>
<dbReference type="AlphaFoldDB" id="A0A918GD25"/>
<dbReference type="EMBL" id="BMTL01000057">
    <property type="protein sequence ID" value="GGS29006.1"/>
    <property type="molecule type" value="Genomic_DNA"/>
</dbReference>
<organism evidence="1 2">
    <name type="scientific">Streptomyces humidus</name>
    <dbReference type="NCBI Taxonomy" id="52259"/>
    <lineage>
        <taxon>Bacteria</taxon>
        <taxon>Bacillati</taxon>
        <taxon>Actinomycetota</taxon>
        <taxon>Actinomycetes</taxon>
        <taxon>Kitasatosporales</taxon>
        <taxon>Streptomycetaceae</taxon>
        <taxon>Streptomyces</taxon>
    </lineage>
</organism>
<protein>
    <submittedName>
        <fullName evidence="1">Uncharacterized protein</fullName>
    </submittedName>
</protein>
<reference evidence="1" key="2">
    <citation type="submission" date="2020-09" db="EMBL/GenBank/DDBJ databases">
        <authorList>
            <person name="Sun Q."/>
            <person name="Ohkuma M."/>
        </authorList>
    </citation>
    <scope>NUCLEOTIDE SEQUENCE</scope>
    <source>
        <strain evidence="1">JCM 4386</strain>
    </source>
</reference>
<evidence type="ECO:0000313" key="1">
    <source>
        <dbReference type="EMBL" id="GGS29006.1"/>
    </source>
</evidence>
<name>A0A918GD25_9ACTN</name>
<evidence type="ECO:0000313" key="2">
    <source>
        <dbReference type="Proteomes" id="UP000606194"/>
    </source>
</evidence>
<keyword evidence="2" id="KW-1185">Reference proteome</keyword>
<sequence length="129" mass="13902">MHPFPMLFRFTASGATPENAFALYAAADRELPVDLFSPRADLSKVDRVTVVRDRAALDAVAAGYFNASHVPSSHGDGEPLNEDDAEWLADRLIEDDAPCVRLGGAGALLLDAAGPEPSWLFFGWSTRAE</sequence>
<gene>
    <name evidence="1" type="ORF">GCM10010269_79710</name>
</gene>